<comment type="caution">
    <text evidence="2">The sequence shown here is derived from an EMBL/GenBank/DDBJ whole genome shotgun (WGS) entry which is preliminary data.</text>
</comment>
<keyword evidence="1" id="KW-0472">Membrane</keyword>
<accession>A0A1G4YUV7</accession>
<feature type="transmembrane region" description="Helical" evidence="1">
    <location>
        <begin position="40"/>
        <end position="62"/>
    </location>
</feature>
<dbReference type="AlphaFoldDB" id="A0A1G4YUV7"/>
<sequence>MAADGLQLLSQGLAALAGLFGGLSVSFFWQPKKLHQHGRLAAGIIIGAISVSTTFTLGGFIARWLGMNFKDSDIAMGIGYFVGAISVGMIAWLANFFNRREGHDILQVAGELKRAARGVKAAPRRRAPRRKPGESS</sequence>
<gene>
    <name evidence="2" type="ORF">SAMN02927897_03483</name>
</gene>
<evidence type="ECO:0000313" key="3">
    <source>
        <dbReference type="Proteomes" id="UP000183569"/>
    </source>
</evidence>
<feature type="transmembrane region" description="Helical" evidence="1">
    <location>
        <begin position="6"/>
        <end position="28"/>
    </location>
</feature>
<keyword evidence="1" id="KW-0812">Transmembrane</keyword>
<dbReference type="EMBL" id="FMUI01000011">
    <property type="protein sequence ID" value="SCX57214.1"/>
    <property type="molecule type" value="Genomic_DNA"/>
</dbReference>
<dbReference type="RefSeq" id="WP_017459061.1">
    <property type="nucleotide sequence ID" value="NZ_FMUI01000011.1"/>
</dbReference>
<protein>
    <submittedName>
        <fullName evidence="2">Uncharacterized protein</fullName>
    </submittedName>
</protein>
<proteinExistence type="predicted"/>
<evidence type="ECO:0000256" key="1">
    <source>
        <dbReference type="SAM" id="Phobius"/>
    </source>
</evidence>
<dbReference type="GeneID" id="23843686"/>
<reference evidence="2 3" key="1">
    <citation type="submission" date="2016-10" db="EMBL/GenBank/DDBJ databases">
        <authorList>
            <person name="Varghese N."/>
            <person name="Submissions S."/>
        </authorList>
    </citation>
    <scope>NUCLEOTIDE SEQUENCE [LARGE SCALE GENOMIC DNA]</scope>
    <source>
        <strain evidence="2 3">CGMCC 1.12102</strain>
    </source>
</reference>
<feature type="transmembrane region" description="Helical" evidence="1">
    <location>
        <begin position="74"/>
        <end position="97"/>
    </location>
</feature>
<evidence type="ECO:0000313" key="2">
    <source>
        <dbReference type="EMBL" id="SCX57214.1"/>
    </source>
</evidence>
<keyword evidence="1" id="KW-1133">Transmembrane helix</keyword>
<name>A0A1G4YUV7_9ENTR</name>
<organism evidence="2 3">
    <name type="scientific">Kosakonia sacchari</name>
    <dbReference type="NCBI Taxonomy" id="1158459"/>
    <lineage>
        <taxon>Bacteria</taxon>
        <taxon>Pseudomonadati</taxon>
        <taxon>Pseudomonadota</taxon>
        <taxon>Gammaproteobacteria</taxon>
        <taxon>Enterobacterales</taxon>
        <taxon>Enterobacteriaceae</taxon>
        <taxon>Kosakonia</taxon>
    </lineage>
</organism>
<dbReference type="Proteomes" id="UP000183569">
    <property type="component" value="Unassembled WGS sequence"/>
</dbReference>